<dbReference type="Gene3D" id="3.30.300.20">
    <property type="match status" value="1"/>
</dbReference>
<evidence type="ECO:0000313" key="2">
    <source>
        <dbReference type="Proteomes" id="UP001319080"/>
    </source>
</evidence>
<sequence>MKITAKLENQFNHQTVTLETNGVAQELPIPAKVAGFGSSVNGGELLCLALATCFCNDLYREAHRQALVIRRVTVEASAEFGAEGQPGYNFQYKVHVEGEATDEQIAVLIRHTDTVSEIQNTLRRGSHVMLIE</sequence>
<dbReference type="AlphaFoldDB" id="A0AAP2GSF7"/>
<name>A0AAP2GSF7_9BACT</name>
<dbReference type="Pfam" id="PF02566">
    <property type="entry name" value="OsmC"/>
    <property type="match status" value="1"/>
</dbReference>
<dbReference type="InterPro" id="IPR003718">
    <property type="entry name" value="OsmC/Ohr_fam"/>
</dbReference>
<organism evidence="1 2">
    <name type="scientific">Dawidia cretensis</name>
    <dbReference type="NCBI Taxonomy" id="2782350"/>
    <lineage>
        <taxon>Bacteria</taxon>
        <taxon>Pseudomonadati</taxon>
        <taxon>Bacteroidota</taxon>
        <taxon>Cytophagia</taxon>
        <taxon>Cytophagales</taxon>
        <taxon>Chryseotaleaceae</taxon>
        <taxon>Dawidia</taxon>
    </lineage>
</organism>
<gene>
    <name evidence="1" type="ORF">KK062_03085</name>
</gene>
<keyword evidence="2" id="KW-1185">Reference proteome</keyword>
<evidence type="ECO:0000313" key="1">
    <source>
        <dbReference type="EMBL" id="MBT1707188.1"/>
    </source>
</evidence>
<comment type="caution">
    <text evidence="1">The sequence shown here is derived from an EMBL/GenBank/DDBJ whole genome shotgun (WGS) entry which is preliminary data.</text>
</comment>
<proteinExistence type="predicted"/>
<dbReference type="SUPFAM" id="SSF82784">
    <property type="entry name" value="OsmC-like"/>
    <property type="match status" value="1"/>
</dbReference>
<dbReference type="Proteomes" id="UP001319080">
    <property type="component" value="Unassembled WGS sequence"/>
</dbReference>
<protein>
    <submittedName>
        <fullName evidence="1">OsmC family protein</fullName>
    </submittedName>
</protein>
<accession>A0AAP2GSF7</accession>
<dbReference type="InterPro" id="IPR015946">
    <property type="entry name" value="KH_dom-like_a/b"/>
</dbReference>
<dbReference type="EMBL" id="JAHESE010000001">
    <property type="protein sequence ID" value="MBT1707188.1"/>
    <property type="molecule type" value="Genomic_DNA"/>
</dbReference>
<dbReference type="InterPro" id="IPR036102">
    <property type="entry name" value="OsmC/Ohrsf"/>
</dbReference>
<reference evidence="1 2" key="1">
    <citation type="submission" date="2021-05" db="EMBL/GenBank/DDBJ databases">
        <title>A Polyphasic approach of four new species of the genus Ohtaekwangia: Ohtaekwangia histidinii sp. nov., Ohtaekwangia cretensis sp. nov., Ohtaekwangia indiensis sp. nov., Ohtaekwangia reichenbachii sp. nov. from diverse environment.</title>
        <authorList>
            <person name="Octaviana S."/>
        </authorList>
    </citation>
    <scope>NUCLEOTIDE SEQUENCE [LARGE SCALE GENOMIC DNA]</scope>
    <source>
        <strain evidence="1 2">PWU5</strain>
    </source>
</reference>
<dbReference type="RefSeq" id="WP_254082763.1">
    <property type="nucleotide sequence ID" value="NZ_JAHESE010000001.1"/>
</dbReference>